<evidence type="ECO:0000313" key="5">
    <source>
        <dbReference type="Proteomes" id="UP001218188"/>
    </source>
</evidence>
<dbReference type="Proteomes" id="UP001218188">
    <property type="component" value="Unassembled WGS sequence"/>
</dbReference>
<dbReference type="InterPro" id="IPR018466">
    <property type="entry name" value="Kre9/Knh1-like_N"/>
</dbReference>
<sequence>MVSTSALTTFFIALFTILSIVASAPTPVPRDVFSPPVLYPGKGTVWKMGHTYNVTWDLSKAPVNITNSNGMVVLVKNHRMIDLEHPLAAGFDIRVARHPITVPKNLNPGNDYQILVFGDSGNTGELFTITK</sequence>
<evidence type="ECO:0000256" key="1">
    <source>
        <dbReference type="ARBA" id="ARBA00022729"/>
    </source>
</evidence>
<keyword evidence="5" id="KW-1185">Reference proteome</keyword>
<keyword evidence="1 2" id="KW-0732">Signal</keyword>
<gene>
    <name evidence="4" type="ORF">C8F04DRAFT_972508</name>
</gene>
<protein>
    <recommendedName>
        <fullName evidence="3">Yeast cell wall synthesis Kre9/Knh1-like N-terminal domain-containing protein</fullName>
    </recommendedName>
</protein>
<dbReference type="Pfam" id="PF10342">
    <property type="entry name" value="Kre9_KNH"/>
    <property type="match status" value="1"/>
</dbReference>
<evidence type="ECO:0000256" key="2">
    <source>
        <dbReference type="SAM" id="SignalP"/>
    </source>
</evidence>
<comment type="caution">
    <text evidence="4">The sequence shown here is derived from an EMBL/GenBank/DDBJ whole genome shotgun (WGS) entry which is preliminary data.</text>
</comment>
<feature type="signal peptide" evidence="2">
    <location>
        <begin position="1"/>
        <end position="23"/>
    </location>
</feature>
<accession>A0AAD6S9E2</accession>
<dbReference type="AlphaFoldDB" id="A0AAD6S9E2"/>
<feature type="domain" description="Yeast cell wall synthesis Kre9/Knh1-like N-terminal" evidence="3">
    <location>
        <begin position="40"/>
        <end position="123"/>
    </location>
</feature>
<reference evidence="4" key="1">
    <citation type="submission" date="2023-03" db="EMBL/GenBank/DDBJ databases">
        <title>Massive genome expansion in bonnet fungi (Mycena s.s.) driven by repeated elements and novel gene families across ecological guilds.</title>
        <authorList>
            <consortium name="Lawrence Berkeley National Laboratory"/>
            <person name="Harder C.B."/>
            <person name="Miyauchi S."/>
            <person name="Viragh M."/>
            <person name="Kuo A."/>
            <person name="Thoen E."/>
            <person name="Andreopoulos B."/>
            <person name="Lu D."/>
            <person name="Skrede I."/>
            <person name="Drula E."/>
            <person name="Henrissat B."/>
            <person name="Morin E."/>
            <person name="Kohler A."/>
            <person name="Barry K."/>
            <person name="LaButti K."/>
            <person name="Morin E."/>
            <person name="Salamov A."/>
            <person name="Lipzen A."/>
            <person name="Mereny Z."/>
            <person name="Hegedus B."/>
            <person name="Baldrian P."/>
            <person name="Stursova M."/>
            <person name="Weitz H."/>
            <person name="Taylor A."/>
            <person name="Grigoriev I.V."/>
            <person name="Nagy L.G."/>
            <person name="Martin F."/>
            <person name="Kauserud H."/>
        </authorList>
    </citation>
    <scope>NUCLEOTIDE SEQUENCE</scope>
    <source>
        <strain evidence="4">CBHHK200</strain>
    </source>
</reference>
<name>A0AAD6S9E2_9AGAR</name>
<evidence type="ECO:0000313" key="4">
    <source>
        <dbReference type="EMBL" id="KAJ7021582.1"/>
    </source>
</evidence>
<organism evidence="4 5">
    <name type="scientific">Mycena alexandri</name>
    <dbReference type="NCBI Taxonomy" id="1745969"/>
    <lineage>
        <taxon>Eukaryota</taxon>
        <taxon>Fungi</taxon>
        <taxon>Dikarya</taxon>
        <taxon>Basidiomycota</taxon>
        <taxon>Agaricomycotina</taxon>
        <taxon>Agaricomycetes</taxon>
        <taxon>Agaricomycetidae</taxon>
        <taxon>Agaricales</taxon>
        <taxon>Marasmiineae</taxon>
        <taxon>Mycenaceae</taxon>
        <taxon>Mycena</taxon>
    </lineage>
</organism>
<feature type="chain" id="PRO_5042274063" description="Yeast cell wall synthesis Kre9/Knh1-like N-terminal domain-containing protein" evidence="2">
    <location>
        <begin position="24"/>
        <end position="131"/>
    </location>
</feature>
<proteinExistence type="predicted"/>
<evidence type="ECO:0000259" key="3">
    <source>
        <dbReference type="Pfam" id="PF10342"/>
    </source>
</evidence>
<dbReference type="EMBL" id="JARJCM010000227">
    <property type="protein sequence ID" value="KAJ7021582.1"/>
    <property type="molecule type" value="Genomic_DNA"/>
</dbReference>